<dbReference type="InterPro" id="IPR010730">
    <property type="entry name" value="HET"/>
</dbReference>
<dbReference type="STRING" id="1231657.A0A1Y1ZIX3"/>
<protein>
    <submittedName>
        <fullName evidence="2">Heterokaryon incompatibility protein-domain-containing protein</fullName>
    </submittedName>
</protein>
<evidence type="ECO:0000313" key="2">
    <source>
        <dbReference type="EMBL" id="ORY10210.1"/>
    </source>
</evidence>
<sequence>MTEKLDPALEAIQGVIQTLGNEELARLYDTRWFLKELSAARGGLLALKKATEETKSKSYIEKVDFLTRNHGPASYLRGLLRDLNEQLIDDPTRQWGSLSELTLRTRECSKIFLVALDVNSKPDSLKYPVLPNGHTQVTLGKARLCKVCNDMGEPIPRVQTSSKEWLSLETYESSSRSGCEGCTVLSTILQPYKKKWDAVPFMRFGSAGRGQVTTIQLAGSRKGWKTLTLEIHVAPGSSCPWLIFPQKPIISGNTGSSLAASRVQGWLDDCVQNHQHCNSPTPKSLPTRIIQILGPRSVVLRIDANDEEAFYVCLSHSWGQEHMIKTTKDTIVKFQEAIPWDQLPKTFQDAVSFTWSLGYAYIWIDSLCIVQDDLGDWRHEGSKMHLIYSNSILTLAASVGTGPSSGCFREVEDARAWQFWNQEMQTHYGVHLRQTLSHHTAAVETKEAEYLPLLDRGWVFQERLLSPRVVHFASKELWWECSSSLTCECEEYDRTHSNNATIPKTKIYIKGHHQSHSQSDTVEVDPPWNKIVNEYSEKQFSFQKDIFPALQGLAKRMQRPAGPAYLAGLWEDSLLLDLLWVSRGTRRPKEWRAPSWSWASVVGPITMYRRPKALNTVAHIVRVETVPLGEDPFGELKSGILEIKSCCSHARISWGREESAVPSGKLNLRFGNDHQSIKVHLGSRDHGYGLSMVPDYLWGQANGKMADGLDVCIFHMVEEYSDHGLGTTGRFLILRRKGLKAEEYERVGLLTCNGTKTGPYDGEGKEGANLLEFQELFETTSEEIQITVV</sequence>
<keyword evidence="3" id="KW-1185">Reference proteome</keyword>
<gene>
    <name evidence="2" type="ORF">BCR34DRAFT_602313</name>
</gene>
<dbReference type="PANTHER" id="PTHR33112:SF9">
    <property type="entry name" value="HETEROKARYON INCOMPATIBILITY DOMAIN-CONTAINING PROTEIN"/>
    <property type="match status" value="1"/>
</dbReference>
<organism evidence="2 3">
    <name type="scientific">Clohesyomyces aquaticus</name>
    <dbReference type="NCBI Taxonomy" id="1231657"/>
    <lineage>
        <taxon>Eukaryota</taxon>
        <taxon>Fungi</taxon>
        <taxon>Dikarya</taxon>
        <taxon>Ascomycota</taxon>
        <taxon>Pezizomycotina</taxon>
        <taxon>Dothideomycetes</taxon>
        <taxon>Pleosporomycetidae</taxon>
        <taxon>Pleosporales</taxon>
        <taxon>Lindgomycetaceae</taxon>
        <taxon>Clohesyomyces</taxon>
    </lineage>
</organism>
<evidence type="ECO:0000313" key="3">
    <source>
        <dbReference type="Proteomes" id="UP000193144"/>
    </source>
</evidence>
<dbReference type="AlphaFoldDB" id="A0A1Y1ZIX3"/>
<comment type="caution">
    <text evidence="2">The sequence shown here is derived from an EMBL/GenBank/DDBJ whole genome shotgun (WGS) entry which is preliminary data.</text>
</comment>
<dbReference type="OrthoDB" id="5362512at2759"/>
<feature type="domain" description="Heterokaryon incompatibility" evidence="1">
    <location>
        <begin position="311"/>
        <end position="462"/>
    </location>
</feature>
<dbReference type="PANTHER" id="PTHR33112">
    <property type="entry name" value="DOMAIN PROTEIN, PUTATIVE-RELATED"/>
    <property type="match status" value="1"/>
</dbReference>
<dbReference type="EMBL" id="MCFA01000076">
    <property type="protein sequence ID" value="ORY10210.1"/>
    <property type="molecule type" value="Genomic_DNA"/>
</dbReference>
<dbReference type="Pfam" id="PF06985">
    <property type="entry name" value="HET"/>
    <property type="match status" value="1"/>
</dbReference>
<proteinExistence type="predicted"/>
<reference evidence="2 3" key="1">
    <citation type="submission" date="2016-07" db="EMBL/GenBank/DDBJ databases">
        <title>Pervasive Adenine N6-methylation of Active Genes in Fungi.</title>
        <authorList>
            <consortium name="DOE Joint Genome Institute"/>
            <person name="Mondo S.J."/>
            <person name="Dannebaum R.O."/>
            <person name="Kuo R.C."/>
            <person name="Labutti K."/>
            <person name="Haridas S."/>
            <person name="Kuo A."/>
            <person name="Salamov A."/>
            <person name="Ahrendt S.R."/>
            <person name="Lipzen A."/>
            <person name="Sullivan W."/>
            <person name="Andreopoulos W.B."/>
            <person name="Clum A."/>
            <person name="Lindquist E."/>
            <person name="Daum C."/>
            <person name="Ramamoorthy G.K."/>
            <person name="Gryganskyi A."/>
            <person name="Culley D."/>
            <person name="Magnuson J.K."/>
            <person name="James T.Y."/>
            <person name="O'Malley M.A."/>
            <person name="Stajich J.E."/>
            <person name="Spatafora J.W."/>
            <person name="Visel A."/>
            <person name="Grigoriev I.V."/>
        </authorList>
    </citation>
    <scope>NUCLEOTIDE SEQUENCE [LARGE SCALE GENOMIC DNA]</scope>
    <source>
        <strain evidence="2 3">CBS 115471</strain>
    </source>
</reference>
<accession>A0A1Y1ZIX3</accession>
<evidence type="ECO:0000259" key="1">
    <source>
        <dbReference type="Pfam" id="PF06985"/>
    </source>
</evidence>
<dbReference type="Proteomes" id="UP000193144">
    <property type="component" value="Unassembled WGS sequence"/>
</dbReference>
<name>A0A1Y1ZIX3_9PLEO</name>